<proteinExistence type="predicted"/>
<reference evidence="2 3" key="1">
    <citation type="submission" date="2018-07" db="EMBL/GenBank/DDBJ databases">
        <title>Genome sequencing of oomycete isolates from Chile give support for New Zealand origin for Phytophthora kernoviae and make available the first Nothophytophthora sp. genome.</title>
        <authorList>
            <person name="Studholme D.J."/>
            <person name="Sanfuentes E."/>
            <person name="Panda P."/>
            <person name="Hill R."/>
            <person name="Sambles C."/>
            <person name="Grant M."/>
            <person name="Williams N.M."/>
            <person name="Mcdougal R.L."/>
        </authorList>
    </citation>
    <scope>NUCLEOTIDE SEQUENCE [LARGE SCALE GENOMIC DNA]</scope>
    <source>
        <strain evidence="2">Chile7</strain>
    </source>
</reference>
<evidence type="ECO:0000313" key="2">
    <source>
        <dbReference type="EMBL" id="RLN52804.1"/>
    </source>
</evidence>
<dbReference type="AlphaFoldDB" id="A0A3R7N2E8"/>
<dbReference type="InterPro" id="IPR029063">
    <property type="entry name" value="SAM-dependent_MTases_sf"/>
</dbReference>
<dbReference type="InterPro" id="IPR019446">
    <property type="entry name" value="BMT5-like"/>
</dbReference>
<dbReference type="PANTHER" id="PTHR11538:SF26">
    <property type="entry name" value="FERREDOXIN-FOLD ANTICODON-BINDING DOMAIN-CONTAINING PROTEIN 1"/>
    <property type="match status" value="1"/>
</dbReference>
<dbReference type="GO" id="GO:0070475">
    <property type="term" value="P:rRNA base methylation"/>
    <property type="evidence" value="ECO:0007669"/>
    <property type="project" value="InterPro"/>
</dbReference>
<dbReference type="Proteomes" id="UP000284657">
    <property type="component" value="Unassembled WGS sequence"/>
</dbReference>
<name>A0A3R7N2E8_9STRA</name>
<feature type="domain" description="FDX-ACB" evidence="1">
    <location>
        <begin position="341"/>
        <end position="437"/>
    </location>
</feature>
<dbReference type="EMBL" id="MBAD02001645">
    <property type="protein sequence ID" value="RLN52804.1"/>
    <property type="molecule type" value="Genomic_DNA"/>
</dbReference>
<dbReference type="SMART" id="SM00896">
    <property type="entry name" value="FDX-ACB"/>
    <property type="match status" value="1"/>
</dbReference>
<accession>A0A3R7N2E8</accession>
<organism evidence="2 3">
    <name type="scientific">Phytophthora kernoviae</name>
    <dbReference type="NCBI Taxonomy" id="325452"/>
    <lineage>
        <taxon>Eukaryota</taxon>
        <taxon>Sar</taxon>
        <taxon>Stramenopiles</taxon>
        <taxon>Oomycota</taxon>
        <taxon>Peronosporomycetes</taxon>
        <taxon>Peronosporales</taxon>
        <taxon>Peronosporaceae</taxon>
        <taxon>Phytophthora</taxon>
    </lineage>
</organism>
<comment type="caution">
    <text evidence="2">The sequence shown here is derived from an EMBL/GenBank/DDBJ whole genome shotgun (WGS) entry which is preliminary data.</text>
</comment>
<protein>
    <recommendedName>
        <fullName evidence="1">FDX-ACB domain-containing protein</fullName>
    </recommendedName>
</protein>
<dbReference type="InterPro" id="IPR036690">
    <property type="entry name" value="Fdx_antiC-bd_sf"/>
</dbReference>
<sequence length="439" mass="48561">MAGGSLLTQGLESLGSKSKAIRIKLAELYALDDKLQAAHQQAKRDDDLGEEVVTKYTAFLTCRQQLIAELERQNIAVPWQLRMTIDDLELTVSPRQGEQEHLGDLTSLGSLRPGAHVLVVGDGNFSYARAFLRANSSRIGNSTADNSQPLHVTASSLDTESQLVEMYPRARSILDELHAGGVQVRHGVNATGLESYSFQDEAHGSVLFDRIVFNFPHYAADGGVGNKNKRNKIHRHRQLLLEFFTSATQVLASDGQIWVTLCAGQGGTRLERKQRAVGDTWQIVSCAASTGLLLHDAHFCPVDELAELGYYSVGYQSREKAFWIDQSITHVFCSEAPGRGSFFPIEWTRDVSFWVTDEKLFTEELLLAVVRDHFSSETMTVSMLLLDEYRCVKSNRKSVTYRLDISSSCLALSRDLVNTLAQNALTAIEGSPFGASRAT</sequence>
<dbReference type="SUPFAM" id="SSF53335">
    <property type="entry name" value="S-adenosyl-L-methionine-dependent methyltransferases"/>
    <property type="match status" value="1"/>
</dbReference>
<dbReference type="Gene3D" id="3.30.70.380">
    <property type="entry name" value="Ferrodoxin-fold anticodon-binding domain"/>
    <property type="match status" value="1"/>
</dbReference>
<gene>
    <name evidence="2" type="ORF">BBJ29_000735</name>
</gene>
<dbReference type="GO" id="GO:0070042">
    <property type="term" value="F:rRNA (uridine-N3-)-methyltransferase activity"/>
    <property type="evidence" value="ECO:0007669"/>
    <property type="project" value="InterPro"/>
</dbReference>
<evidence type="ECO:0000313" key="3">
    <source>
        <dbReference type="Proteomes" id="UP000284657"/>
    </source>
</evidence>
<dbReference type="Pfam" id="PF10354">
    <property type="entry name" value="BMT5-like"/>
    <property type="match status" value="1"/>
</dbReference>
<dbReference type="GO" id="GO:0005737">
    <property type="term" value="C:cytoplasm"/>
    <property type="evidence" value="ECO:0007669"/>
    <property type="project" value="TreeGrafter"/>
</dbReference>
<dbReference type="InterPro" id="IPR005121">
    <property type="entry name" value="Fdx_antiC-bd"/>
</dbReference>
<dbReference type="PANTHER" id="PTHR11538">
    <property type="entry name" value="PHENYLALANYL-TRNA SYNTHETASE"/>
    <property type="match status" value="1"/>
</dbReference>
<evidence type="ECO:0000259" key="1">
    <source>
        <dbReference type="SMART" id="SM00896"/>
    </source>
</evidence>